<evidence type="ECO:0000256" key="13">
    <source>
        <dbReference type="SAM" id="MobiDB-lite"/>
    </source>
</evidence>
<evidence type="ECO:0000313" key="16">
    <source>
        <dbReference type="EMBL" id="EYC03500.1"/>
    </source>
</evidence>
<evidence type="ECO:0000256" key="6">
    <source>
        <dbReference type="ARBA" id="ARBA00023015"/>
    </source>
</evidence>
<dbReference type="PROSITE" id="PS51030">
    <property type="entry name" value="NUCLEAR_REC_DBD_2"/>
    <property type="match status" value="1"/>
</dbReference>
<evidence type="ECO:0000256" key="8">
    <source>
        <dbReference type="ARBA" id="ARBA00023163"/>
    </source>
</evidence>
<dbReference type="Pfam" id="PF00105">
    <property type="entry name" value="zf-C4"/>
    <property type="match status" value="1"/>
</dbReference>
<evidence type="ECO:0000259" key="15">
    <source>
        <dbReference type="PROSITE" id="PS51843"/>
    </source>
</evidence>
<dbReference type="EMBL" id="JARK01001429">
    <property type="protein sequence ID" value="EYC03500.1"/>
    <property type="molecule type" value="Genomic_DNA"/>
</dbReference>
<name>A0A016TLD4_9BILA</name>
<comment type="similarity">
    <text evidence="2 12">Belongs to the nuclear hormone receptor family.</text>
</comment>
<feature type="region of interest" description="Disordered" evidence="13">
    <location>
        <begin position="164"/>
        <end position="195"/>
    </location>
</feature>
<dbReference type="PROSITE" id="PS00031">
    <property type="entry name" value="NUCLEAR_REC_DBD_1"/>
    <property type="match status" value="1"/>
</dbReference>
<feature type="region of interest" description="Disordered" evidence="13">
    <location>
        <begin position="442"/>
        <end position="476"/>
    </location>
</feature>
<dbReference type="PANTHER" id="PTHR47519">
    <property type="entry name" value="NUCLEAR HORMONE RECEPTOR FAMILY MEMBER NHR-31-RELATED"/>
    <property type="match status" value="1"/>
</dbReference>
<dbReference type="CDD" id="cd06157">
    <property type="entry name" value="NR_LBD"/>
    <property type="match status" value="1"/>
</dbReference>
<gene>
    <name evidence="16" type="primary">Acey_s0093.g2625</name>
    <name evidence="16" type="synonym">Acey-nhr-3</name>
    <name evidence="16" type="ORF">Y032_0093g2625</name>
</gene>
<keyword evidence="3 12" id="KW-0479">Metal-binding</keyword>
<protein>
    <recommendedName>
        <fullName evidence="18">Zinc finger, C4 type</fullName>
    </recommendedName>
</protein>
<dbReference type="FunFam" id="3.30.50.10:FF:000030">
    <property type="entry name" value="Nuclear Hormone Receptor family"/>
    <property type="match status" value="1"/>
</dbReference>
<dbReference type="CDD" id="cd06960">
    <property type="entry name" value="NR_DBD_HNF4A"/>
    <property type="match status" value="1"/>
</dbReference>
<dbReference type="PRINTS" id="PR00047">
    <property type="entry name" value="STROIDFINGER"/>
</dbReference>
<evidence type="ECO:0000256" key="4">
    <source>
        <dbReference type="ARBA" id="ARBA00022771"/>
    </source>
</evidence>
<comment type="caution">
    <text evidence="16">The sequence shown here is derived from an EMBL/GenBank/DDBJ whole genome shotgun (WGS) entry which is preliminary data.</text>
</comment>
<dbReference type="Gene3D" id="1.10.565.10">
    <property type="entry name" value="Retinoid X Receptor"/>
    <property type="match status" value="1"/>
</dbReference>
<feature type="domain" description="Nuclear receptor" evidence="14">
    <location>
        <begin position="51"/>
        <end position="126"/>
    </location>
</feature>
<evidence type="ECO:0000256" key="11">
    <source>
        <dbReference type="ARBA" id="ARBA00037512"/>
    </source>
</evidence>
<dbReference type="AlphaFoldDB" id="A0A016TLD4"/>
<dbReference type="SMART" id="SM00430">
    <property type="entry name" value="HOLI"/>
    <property type="match status" value="1"/>
</dbReference>
<evidence type="ECO:0000259" key="14">
    <source>
        <dbReference type="PROSITE" id="PS51030"/>
    </source>
</evidence>
<keyword evidence="4 12" id="KW-0863">Zinc-finger</keyword>
<evidence type="ECO:0008006" key="18">
    <source>
        <dbReference type="Google" id="ProtNLM"/>
    </source>
</evidence>
<evidence type="ECO:0000256" key="9">
    <source>
        <dbReference type="ARBA" id="ARBA00023170"/>
    </source>
</evidence>
<organism evidence="16 17">
    <name type="scientific">Ancylostoma ceylanicum</name>
    <dbReference type="NCBI Taxonomy" id="53326"/>
    <lineage>
        <taxon>Eukaryota</taxon>
        <taxon>Metazoa</taxon>
        <taxon>Ecdysozoa</taxon>
        <taxon>Nematoda</taxon>
        <taxon>Chromadorea</taxon>
        <taxon>Rhabditida</taxon>
        <taxon>Rhabditina</taxon>
        <taxon>Rhabditomorpha</taxon>
        <taxon>Strongyloidea</taxon>
        <taxon>Ancylostomatidae</taxon>
        <taxon>Ancylostomatinae</taxon>
        <taxon>Ancylostoma</taxon>
    </lineage>
</organism>
<keyword evidence="9 12" id="KW-0675">Receptor</keyword>
<dbReference type="SUPFAM" id="SSF48508">
    <property type="entry name" value="Nuclear receptor ligand-binding domain"/>
    <property type="match status" value="1"/>
</dbReference>
<dbReference type="SUPFAM" id="SSF57716">
    <property type="entry name" value="Glucocorticoid receptor-like (DNA-binding domain)"/>
    <property type="match status" value="1"/>
</dbReference>
<dbReference type="STRING" id="53326.A0A016TLD4"/>
<dbReference type="InterPro" id="IPR013088">
    <property type="entry name" value="Znf_NHR/GATA"/>
</dbReference>
<dbReference type="InterPro" id="IPR001628">
    <property type="entry name" value="Znf_hrmn_rcpt"/>
</dbReference>
<dbReference type="InterPro" id="IPR035500">
    <property type="entry name" value="NHR-like_dom_sf"/>
</dbReference>
<evidence type="ECO:0000256" key="2">
    <source>
        <dbReference type="ARBA" id="ARBA00005993"/>
    </source>
</evidence>
<dbReference type="OrthoDB" id="5799427at2759"/>
<comment type="subcellular location">
    <subcellularLocation>
        <location evidence="1 12">Nucleus</location>
    </subcellularLocation>
</comment>
<proteinExistence type="inferred from homology"/>
<keyword evidence="17" id="KW-1185">Reference proteome</keyword>
<evidence type="ECO:0000256" key="7">
    <source>
        <dbReference type="ARBA" id="ARBA00023125"/>
    </source>
</evidence>
<dbReference type="GO" id="GO:0008270">
    <property type="term" value="F:zinc ion binding"/>
    <property type="evidence" value="ECO:0007669"/>
    <property type="project" value="UniProtKB-KW"/>
</dbReference>
<keyword evidence="10 12" id="KW-0539">Nucleus</keyword>
<sequence length="616" mass="67667">MTDAGASTAAFAFAALMGCGSPNQPAFSMESLLKPEISDFSPKATANTEESTICSVCCDEASGRHYGVVACFGCKGFFRRTVRAGKNYICRYDQKCRIDKAGRNVCRSCRFQKCLDVGMEPDAIRPDRDKTGRQKNPRRNGSHLINGLDPAVVKKLSGASMLGDLPCVNKRDDSDENPTSPSSRAESAPAVDIRPSPCDEILTTLREIEQICLQLRDVAPVSPLARPTLLDCVHRPSLITPRSQLLFDGSKGPGSLTTIAENVRRMIVLVFDYANTLKPIADILPEEKIALIRNCITPFALLMLSFYSSKSDSDAVYLPSGHTLPSDMSLFSSVLDDDKRHLLMIAKCEAVRRGLVDQVINQLRKLHVTETELLALKAIMALDPNVKGLSMKSSGHLLVGRESVQNALFAHLMTRHPASEATARFGHLLLLIASVTNNKYGQEEREVTSGGPGVEPVRKSLSEGRSTNDSVSGASSTGWTDVFKAVKNVRFASSLMSVLDFRGGMLVYSRAYGIPHFRRSFCPHQVVCPEELPQPLHGCLHLEKVNLFGRNLYNLACALKFSTVLKRKPESSFLKKCSHLMEFPLRERLLSSWSLTSEDGGVAKMCEALRNLDLIK</sequence>
<comment type="function">
    <text evidence="11">Orphan nuclear receptor.</text>
</comment>
<dbReference type="GO" id="GO:0003700">
    <property type="term" value="F:DNA-binding transcription factor activity"/>
    <property type="evidence" value="ECO:0007669"/>
    <property type="project" value="InterPro"/>
</dbReference>
<feature type="domain" description="NR LBD" evidence="15">
    <location>
        <begin position="197"/>
        <end position="468"/>
    </location>
</feature>
<dbReference type="GO" id="GO:0000978">
    <property type="term" value="F:RNA polymerase II cis-regulatory region sequence-specific DNA binding"/>
    <property type="evidence" value="ECO:0007669"/>
    <property type="project" value="InterPro"/>
</dbReference>
<evidence type="ECO:0000256" key="10">
    <source>
        <dbReference type="ARBA" id="ARBA00023242"/>
    </source>
</evidence>
<dbReference type="SMART" id="SM00399">
    <property type="entry name" value="ZnF_C4"/>
    <property type="match status" value="1"/>
</dbReference>
<evidence type="ECO:0000313" key="17">
    <source>
        <dbReference type="Proteomes" id="UP000024635"/>
    </source>
</evidence>
<dbReference type="Pfam" id="PF00104">
    <property type="entry name" value="Hormone_recep"/>
    <property type="match status" value="1"/>
</dbReference>
<dbReference type="GO" id="GO:0005634">
    <property type="term" value="C:nucleus"/>
    <property type="evidence" value="ECO:0007669"/>
    <property type="project" value="UniProtKB-SubCell"/>
</dbReference>
<keyword evidence="6 12" id="KW-0805">Transcription regulation</keyword>
<keyword evidence="5 12" id="KW-0862">Zinc</keyword>
<evidence type="ECO:0000256" key="3">
    <source>
        <dbReference type="ARBA" id="ARBA00022723"/>
    </source>
</evidence>
<dbReference type="InterPro" id="IPR052496">
    <property type="entry name" value="Orphan_Nuclear_Rcpt"/>
</dbReference>
<feature type="region of interest" description="Disordered" evidence="13">
    <location>
        <begin position="122"/>
        <end position="145"/>
    </location>
</feature>
<evidence type="ECO:0000256" key="1">
    <source>
        <dbReference type="ARBA" id="ARBA00004123"/>
    </source>
</evidence>
<dbReference type="Proteomes" id="UP000024635">
    <property type="component" value="Unassembled WGS sequence"/>
</dbReference>
<accession>A0A016TLD4</accession>
<dbReference type="PROSITE" id="PS51843">
    <property type="entry name" value="NR_LBD"/>
    <property type="match status" value="1"/>
</dbReference>
<dbReference type="Gene3D" id="3.30.50.10">
    <property type="entry name" value="Erythroid Transcription Factor GATA-1, subunit A"/>
    <property type="match status" value="1"/>
</dbReference>
<keyword evidence="7 12" id="KW-0238">DNA-binding</keyword>
<reference evidence="17" key="1">
    <citation type="journal article" date="2015" name="Nat. Genet.">
        <title>The genome and transcriptome of the zoonotic hookworm Ancylostoma ceylanicum identify infection-specific gene families.</title>
        <authorList>
            <person name="Schwarz E.M."/>
            <person name="Hu Y."/>
            <person name="Antoshechkin I."/>
            <person name="Miller M.M."/>
            <person name="Sternberg P.W."/>
            <person name="Aroian R.V."/>
        </authorList>
    </citation>
    <scope>NUCLEOTIDE SEQUENCE</scope>
    <source>
        <strain evidence="17">HY135</strain>
    </source>
</reference>
<evidence type="ECO:0000256" key="5">
    <source>
        <dbReference type="ARBA" id="ARBA00022833"/>
    </source>
</evidence>
<feature type="compositionally biased region" description="Polar residues" evidence="13">
    <location>
        <begin position="463"/>
        <end position="476"/>
    </location>
</feature>
<feature type="compositionally biased region" description="Basic and acidic residues" evidence="13">
    <location>
        <begin position="122"/>
        <end position="132"/>
    </location>
</feature>
<dbReference type="InterPro" id="IPR049636">
    <property type="entry name" value="HNF4-like_DBD"/>
</dbReference>
<dbReference type="InterPro" id="IPR000536">
    <property type="entry name" value="Nucl_hrmn_rcpt_lig-bd"/>
</dbReference>
<keyword evidence="8 12" id="KW-0804">Transcription</keyword>
<evidence type="ECO:0000256" key="12">
    <source>
        <dbReference type="RuleBase" id="RU004334"/>
    </source>
</evidence>